<evidence type="ECO:0000256" key="1">
    <source>
        <dbReference type="SAM" id="Phobius"/>
    </source>
</evidence>
<dbReference type="Proteomes" id="UP000683000">
    <property type="component" value="Unassembled WGS sequence"/>
</dbReference>
<reference evidence="2" key="1">
    <citation type="submission" date="2021-03" db="EMBL/GenBank/DDBJ databases">
        <title>Evolutionary innovations through gain and loss of genes in the ectomycorrhizal Boletales.</title>
        <authorList>
            <person name="Wu G."/>
            <person name="Miyauchi S."/>
            <person name="Morin E."/>
            <person name="Yang Z.-L."/>
            <person name="Xu J."/>
            <person name="Martin F.M."/>
        </authorList>
    </citation>
    <scope>NUCLEOTIDE SEQUENCE</scope>
    <source>
        <strain evidence="2">BR01</strain>
    </source>
</reference>
<keyword evidence="1" id="KW-0812">Transmembrane</keyword>
<feature type="transmembrane region" description="Helical" evidence="1">
    <location>
        <begin position="6"/>
        <end position="26"/>
    </location>
</feature>
<evidence type="ECO:0000313" key="3">
    <source>
        <dbReference type="Proteomes" id="UP000683000"/>
    </source>
</evidence>
<keyword evidence="1" id="KW-1133">Transmembrane helix</keyword>
<keyword evidence="3" id="KW-1185">Reference proteome</keyword>
<accession>A0A8I2YPQ2</accession>
<dbReference type="AlphaFoldDB" id="A0A8I2YPQ2"/>
<name>A0A8I2YPQ2_9AGAM</name>
<organism evidence="2 3">
    <name type="scientific">Boletus reticuloceps</name>
    <dbReference type="NCBI Taxonomy" id="495285"/>
    <lineage>
        <taxon>Eukaryota</taxon>
        <taxon>Fungi</taxon>
        <taxon>Dikarya</taxon>
        <taxon>Basidiomycota</taxon>
        <taxon>Agaricomycotina</taxon>
        <taxon>Agaricomycetes</taxon>
        <taxon>Agaricomycetidae</taxon>
        <taxon>Boletales</taxon>
        <taxon>Boletineae</taxon>
        <taxon>Boletaceae</taxon>
        <taxon>Boletoideae</taxon>
        <taxon>Boletus</taxon>
    </lineage>
</organism>
<evidence type="ECO:0000313" key="2">
    <source>
        <dbReference type="EMBL" id="KAG6374752.1"/>
    </source>
</evidence>
<proteinExistence type="predicted"/>
<sequence>MGNEQQIIFVSLASSTALVLVPFIIGKSPSKERLPMISGTSVLGSLWLEAHSEALHSRLNTIEDPRSDRSRAAGMFDVALEIVGIRVWRPRRRLTWMTHERGVRVSGWQTGSRFTHPF</sequence>
<gene>
    <name evidence="2" type="ORF">JVT61DRAFT_4128</name>
</gene>
<dbReference type="OrthoDB" id="2647100at2759"/>
<protein>
    <submittedName>
        <fullName evidence="2">Uncharacterized protein</fullName>
    </submittedName>
</protein>
<comment type="caution">
    <text evidence="2">The sequence shown here is derived from an EMBL/GenBank/DDBJ whole genome shotgun (WGS) entry which is preliminary data.</text>
</comment>
<dbReference type="EMBL" id="JAGFBS010000017">
    <property type="protein sequence ID" value="KAG6374752.1"/>
    <property type="molecule type" value="Genomic_DNA"/>
</dbReference>
<keyword evidence="1" id="KW-0472">Membrane</keyword>